<accession>A0A117XT01</accession>
<organism evidence="12 13">
    <name type="scientific">Burkholderia ubonensis</name>
    <dbReference type="NCBI Taxonomy" id="101571"/>
    <lineage>
        <taxon>Bacteria</taxon>
        <taxon>Pseudomonadati</taxon>
        <taxon>Pseudomonadota</taxon>
        <taxon>Betaproteobacteria</taxon>
        <taxon>Burkholderiales</taxon>
        <taxon>Burkholderiaceae</taxon>
        <taxon>Burkholderia</taxon>
        <taxon>Burkholderia cepacia complex</taxon>
    </lineage>
</organism>
<evidence type="ECO:0000256" key="8">
    <source>
        <dbReference type="RuleBase" id="RU004190"/>
    </source>
</evidence>
<evidence type="ECO:0000313" key="13">
    <source>
        <dbReference type="Proteomes" id="UP000065521"/>
    </source>
</evidence>
<evidence type="ECO:0000256" key="6">
    <source>
        <dbReference type="ARBA" id="ARBA00023134"/>
    </source>
</evidence>
<dbReference type="GO" id="GO:0000271">
    <property type="term" value="P:polysaccharide biosynthetic process"/>
    <property type="evidence" value="ECO:0007669"/>
    <property type="project" value="InterPro"/>
</dbReference>
<dbReference type="NCBIfam" id="TIGR01479">
    <property type="entry name" value="GMP_PMI"/>
    <property type="match status" value="1"/>
</dbReference>
<evidence type="ECO:0000259" key="10">
    <source>
        <dbReference type="Pfam" id="PF01050"/>
    </source>
</evidence>
<dbReference type="EC" id="2.7.7.13" evidence="2"/>
<dbReference type="Pfam" id="PF01050">
    <property type="entry name" value="MannoseP_isomer"/>
    <property type="match status" value="1"/>
</dbReference>
<dbReference type="AlphaFoldDB" id="A0A117XT01"/>
<dbReference type="InterPro" id="IPR014710">
    <property type="entry name" value="RmlC-like_jellyroll"/>
</dbReference>
<evidence type="ECO:0000256" key="5">
    <source>
        <dbReference type="ARBA" id="ARBA00022741"/>
    </source>
</evidence>
<name>A0A117XT01_9BURK</name>
<evidence type="ECO:0000256" key="7">
    <source>
        <dbReference type="ARBA" id="ARBA00047343"/>
    </source>
</evidence>
<dbReference type="SUPFAM" id="SSF51182">
    <property type="entry name" value="RmlC-like cupins"/>
    <property type="match status" value="1"/>
</dbReference>
<dbReference type="EMBL" id="LOTN01000021">
    <property type="protein sequence ID" value="KUZ92418.1"/>
    <property type="molecule type" value="Genomic_DNA"/>
</dbReference>
<dbReference type="InterPro" id="IPR054566">
    <property type="entry name" value="ManC/GMP-like_b-helix"/>
</dbReference>
<dbReference type="InterPro" id="IPR005835">
    <property type="entry name" value="NTP_transferase_dom"/>
</dbReference>
<dbReference type="InterPro" id="IPR049577">
    <property type="entry name" value="GMPP_N"/>
</dbReference>
<dbReference type="GO" id="GO:0009298">
    <property type="term" value="P:GDP-mannose biosynthetic process"/>
    <property type="evidence" value="ECO:0007669"/>
    <property type="project" value="TreeGrafter"/>
</dbReference>
<evidence type="ECO:0000313" key="12">
    <source>
        <dbReference type="EMBL" id="KUZ92418.1"/>
    </source>
</evidence>
<dbReference type="InterPro" id="IPR051161">
    <property type="entry name" value="Mannose-6P_isomerase_type2"/>
</dbReference>
<dbReference type="CDD" id="cd02213">
    <property type="entry name" value="cupin_PMI_typeII_C"/>
    <property type="match status" value="1"/>
</dbReference>
<evidence type="ECO:0000259" key="9">
    <source>
        <dbReference type="Pfam" id="PF00483"/>
    </source>
</evidence>
<evidence type="ECO:0000256" key="1">
    <source>
        <dbReference type="ARBA" id="ARBA00006115"/>
    </source>
</evidence>
<evidence type="ECO:0000259" key="11">
    <source>
        <dbReference type="Pfam" id="PF22640"/>
    </source>
</evidence>
<dbReference type="GO" id="GO:0005525">
    <property type="term" value="F:GTP binding"/>
    <property type="evidence" value="ECO:0007669"/>
    <property type="project" value="UniProtKB-KW"/>
</dbReference>
<feature type="domain" description="Nucleotidyl transferase" evidence="9">
    <location>
        <begin position="5"/>
        <end position="284"/>
    </location>
</feature>
<keyword evidence="5" id="KW-0547">Nucleotide-binding</keyword>
<dbReference type="SUPFAM" id="SSF53448">
    <property type="entry name" value="Nucleotide-diphospho-sugar transferases"/>
    <property type="match status" value="1"/>
</dbReference>
<evidence type="ECO:0000256" key="2">
    <source>
        <dbReference type="ARBA" id="ARBA00012387"/>
    </source>
</evidence>
<dbReference type="PANTHER" id="PTHR46390">
    <property type="entry name" value="MANNOSE-1-PHOSPHATE GUANYLYLTRANSFERASE"/>
    <property type="match status" value="1"/>
</dbReference>
<dbReference type="InterPro" id="IPR001538">
    <property type="entry name" value="Man6P_isomerase-2_C"/>
</dbReference>
<dbReference type="FunFam" id="3.90.550.10:FF:000046">
    <property type="entry name" value="Mannose-1-phosphate guanylyltransferase (GDP)"/>
    <property type="match status" value="1"/>
</dbReference>
<comment type="caution">
    <text evidence="12">The sequence shown here is derived from an EMBL/GenBank/DDBJ whole genome shotgun (WGS) entry which is preliminary data.</text>
</comment>
<dbReference type="CDD" id="cd02509">
    <property type="entry name" value="GDP-M1P_Guanylyltransferase"/>
    <property type="match status" value="1"/>
</dbReference>
<comment type="catalytic activity">
    <reaction evidence="7">
        <text>alpha-D-mannose 1-phosphate + GTP + H(+) = GDP-alpha-D-mannose + diphosphate</text>
        <dbReference type="Rhea" id="RHEA:15229"/>
        <dbReference type="ChEBI" id="CHEBI:15378"/>
        <dbReference type="ChEBI" id="CHEBI:33019"/>
        <dbReference type="ChEBI" id="CHEBI:37565"/>
        <dbReference type="ChEBI" id="CHEBI:57527"/>
        <dbReference type="ChEBI" id="CHEBI:58409"/>
        <dbReference type="EC" id="2.7.7.13"/>
    </reaction>
</comment>
<dbReference type="FunFam" id="2.60.120.10:FF:000032">
    <property type="entry name" value="Mannose-1-phosphate guanylyltransferase/mannose-6-phosphate isomerase"/>
    <property type="match status" value="1"/>
</dbReference>
<keyword evidence="4" id="KW-0548">Nucleotidyltransferase</keyword>
<dbReference type="Gene3D" id="2.60.120.10">
    <property type="entry name" value="Jelly Rolls"/>
    <property type="match status" value="1"/>
</dbReference>
<reference evidence="12 13" key="1">
    <citation type="submission" date="2015-11" db="EMBL/GenBank/DDBJ databases">
        <title>Expanding the genomic diversity of Burkholderia species for the development of highly accurate diagnostics.</title>
        <authorList>
            <person name="Sahl J."/>
            <person name="Keim P."/>
            <person name="Wagner D."/>
        </authorList>
    </citation>
    <scope>NUCLEOTIDE SEQUENCE [LARGE SCALE GENOMIC DNA]</scope>
    <source>
        <strain evidence="12 13">RF32-BP4</strain>
    </source>
</reference>
<keyword evidence="6" id="KW-0342">GTP-binding</keyword>
<protein>
    <recommendedName>
        <fullName evidence="2">mannose-1-phosphate guanylyltransferase</fullName>
        <ecNumber evidence="2">2.7.7.13</ecNumber>
    </recommendedName>
</protein>
<dbReference type="Gene3D" id="3.90.550.10">
    <property type="entry name" value="Spore Coat Polysaccharide Biosynthesis Protein SpsA, Chain A"/>
    <property type="match status" value="1"/>
</dbReference>
<evidence type="ECO:0000256" key="3">
    <source>
        <dbReference type="ARBA" id="ARBA00022679"/>
    </source>
</evidence>
<dbReference type="Pfam" id="PF22640">
    <property type="entry name" value="ManC_GMP_beta-helix"/>
    <property type="match status" value="1"/>
</dbReference>
<gene>
    <name evidence="12" type="primary">cpsB</name>
    <name evidence="12" type="ORF">WI38_09725</name>
</gene>
<dbReference type="InterPro" id="IPR029044">
    <property type="entry name" value="Nucleotide-diphossugar_trans"/>
</dbReference>
<feature type="domain" description="Mannose-6-phosphate isomerase type II C-terminal" evidence="10">
    <location>
        <begin position="352"/>
        <end position="466"/>
    </location>
</feature>
<proteinExistence type="inferred from homology"/>
<dbReference type="InterPro" id="IPR006375">
    <property type="entry name" value="Man1P_GuaTrfase/Man6P_Isoase"/>
</dbReference>
<dbReference type="Proteomes" id="UP000065521">
    <property type="component" value="Unassembled WGS sequence"/>
</dbReference>
<dbReference type="GO" id="GO:0004475">
    <property type="term" value="F:mannose-1-phosphate guanylyltransferase (GTP) activity"/>
    <property type="evidence" value="ECO:0007669"/>
    <property type="project" value="UniProtKB-EC"/>
</dbReference>
<feature type="domain" description="MannoseP isomerase/GMP-like beta-helix" evidence="11">
    <location>
        <begin position="294"/>
        <end position="348"/>
    </location>
</feature>
<dbReference type="PANTHER" id="PTHR46390:SF1">
    <property type="entry name" value="MANNOSE-1-PHOSPHATE GUANYLYLTRANSFERASE"/>
    <property type="match status" value="1"/>
</dbReference>
<evidence type="ECO:0000256" key="4">
    <source>
        <dbReference type="ARBA" id="ARBA00022695"/>
    </source>
</evidence>
<sequence length="471" mass="52067">MSLLPVIMCGGAGSRLWPVSREAHPKPFIRLADGESLLQKAFLRAAALDGVDEILTVTNRDLFFKTEDEFREVNRRQLATSFILEPFGRNTAPAVAAAAIHVARAHGEQTVMLVLAADHVITQFDSFTDAVRRAEALAQQGKVVTFGVRPDVPETAYGYIEANGETVLRFVEKPKVEQAQAYLESGRFLWNSGMFCFTAGTMLKEMAEHCPDVLDTVRACLDQSPSSTSPRGAQIRLEPGSFGAVPDISVDYAVMEKCRHVAVVPCDIGWSDVGSWASLSELSAPDDHGNRVEGEALLVDVENTFVHSDSRLVGAVGVRNLLVIDTPDALLVADRDRAQDVKHLYAELKARGHEAYKVHRTVHRPWGTYTVLEEGPRFKIKRIEVKPGASLSLQMHHHRSEHWVVVSGMAKVINGESEFFVSTNQSTYIPAGHKHRLENPGVVELVMIEVQSGEYLGEDDIVRFEDNYGRT</sequence>
<keyword evidence="3 12" id="KW-0808">Transferase</keyword>
<dbReference type="RefSeq" id="WP_059632359.1">
    <property type="nucleotide sequence ID" value="NZ_LOTK01000040.1"/>
</dbReference>
<dbReference type="Pfam" id="PF00483">
    <property type="entry name" value="NTP_transferase"/>
    <property type="match status" value="1"/>
</dbReference>
<comment type="similarity">
    <text evidence="1 8">Belongs to the mannose-6-phosphate isomerase type 2 family.</text>
</comment>
<dbReference type="InterPro" id="IPR011051">
    <property type="entry name" value="RmlC_Cupin_sf"/>
</dbReference>